<dbReference type="PROSITE" id="PS50977">
    <property type="entry name" value="HTH_TETR_2"/>
    <property type="match status" value="1"/>
</dbReference>
<dbReference type="Gene3D" id="1.10.10.60">
    <property type="entry name" value="Homeodomain-like"/>
    <property type="match status" value="1"/>
</dbReference>
<dbReference type="RefSeq" id="WP_196397038.1">
    <property type="nucleotide sequence ID" value="NZ_JADNYM010000014.1"/>
</dbReference>
<keyword evidence="3" id="KW-0804">Transcription</keyword>
<dbReference type="PANTHER" id="PTHR30055:SF234">
    <property type="entry name" value="HTH-TYPE TRANSCRIPTIONAL REGULATOR BETI"/>
    <property type="match status" value="1"/>
</dbReference>
<dbReference type="Pfam" id="PF00440">
    <property type="entry name" value="TetR_N"/>
    <property type="match status" value="1"/>
</dbReference>
<dbReference type="Gene3D" id="1.10.357.10">
    <property type="entry name" value="Tetracycline Repressor, domain 2"/>
    <property type="match status" value="1"/>
</dbReference>
<evidence type="ECO:0000256" key="4">
    <source>
        <dbReference type="PROSITE-ProRule" id="PRU00335"/>
    </source>
</evidence>
<protein>
    <submittedName>
        <fullName evidence="6">TetR/AcrR family transcriptional regulator</fullName>
    </submittedName>
</protein>
<evidence type="ECO:0000313" key="6">
    <source>
        <dbReference type="EMBL" id="MBG0740093.1"/>
    </source>
</evidence>
<accession>A0A931CUH8</accession>
<dbReference type="InterPro" id="IPR001647">
    <property type="entry name" value="HTH_TetR"/>
</dbReference>
<name>A0A931CUH8_9MICC</name>
<keyword evidence="2 4" id="KW-0238">DNA-binding</keyword>
<dbReference type="InterPro" id="IPR036271">
    <property type="entry name" value="Tet_transcr_reg_TetR-rel_C_sf"/>
</dbReference>
<evidence type="ECO:0000313" key="7">
    <source>
        <dbReference type="Proteomes" id="UP000655366"/>
    </source>
</evidence>
<comment type="caution">
    <text evidence="6">The sequence shown here is derived from an EMBL/GenBank/DDBJ whole genome shotgun (WGS) entry which is preliminary data.</text>
</comment>
<evidence type="ECO:0000259" key="5">
    <source>
        <dbReference type="PROSITE" id="PS50977"/>
    </source>
</evidence>
<dbReference type="SUPFAM" id="SSF48498">
    <property type="entry name" value="Tetracyclin repressor-like, C-terminal domain"/>
    <property type="match status" value="1"/>
</dbReference>
<dbReference type="EMBL" id="JADNYM010000014">
    <property type="protein sequence ID" value="MBG0740093.1"/>
    <property type="molecule type" value="Genomic_DNA"/>
</dbReference>
<evidence type="ECO:0000256" key="3">
    <source>
        <dbReference type="ARBA" id="ARBA00023163"/>
    </source>
</evidence>
<feature type="domain" description="HTH tetR-type" evidence="5">
    <location>
        <begin position="17"/>
        <end position="77"/>
    </location>
</feature>
<proteinExistence type="predicted"/>
<reference evidence="6 7" key="1">
    <citation type="submission" date="2020-11" db="EMBL/GenBank/DDBJ databases">
        <title>Arthrobacter antarcticus sp. nov., isolated from Antarctic Soil.</title>
        <authorList>
            <person name="Li J."/>
        </authorList>
    </citation>
    <scope>NUCLEOTIDE SEQUENCE [LARGE SCALE GENOMIC DNA]</scope>
    <source>
        <strain evidence="6 7">Z1-20</strain>
    </source>
</reference>
<dbReference type="AlphaFoldDB" id="A0A931CUH8"/>
<organism evidence="6 7">
    <name type="scientific">Arthrobacter terrae</name>
    <dbReference type="NCBI Taxonomy" id="2935737"/>
    <lineage>
        <taxon>Bacteria</taxon>
        <taxon>Bacillati</taxon>
        <taxon>Actinomycetota</taxon>
        <taxon>Actinomycetes</taxon>
        <taxon>Micrococcales</taxon>
        <taxon>Micrococcaceae</taxon>
        <taxon>Arthrobacter</taxon>
    </lineage>
</organism>
<dbReference type="Proteomes" id="UP000655366">
    <property type="component" value="Unassembled WGS sequence"/>
</dbReference>
<feature type="DNA-binding region" description="H-T-H motif" evidence="4">
    <location>
        <begin position="40"/>
        <end position="59"/>
    </location>
</feature>
<gene>
    <name evidence="6" type="ORF">IV500_11940</name>
</gene>
<dbReference type="PANTHER" id="PTHR30055">
    <property type="entry name" value="HTH-TYPE TRANSCRIPTIONAL REGULATOR RUTR"/>
    <property type="match status" value="1"/>
</dbReference>
<dbReference type="PRINTS" id="PR00455">
    <property type="entry name" value="HTHTETR"/>
</dbReference>
<dbReference type="SUPFAM" id="SSF46689">
    <property type="entry name" value="Homeodomain-like"/>
    <property type="match status" value="1"/>
</dbReference>
<keyword evidence="7" id="KW-1185">Reference proteome</keyword>
<dbReference type="InterPro" id="IPR050109">
    <property type="entry name" value="HTH-type_TetR-like_transc_reg"/>
</dbReference>
<evidence type="ECO:0000256" key="1">
    <source>
        <dbReference type="ARBA" id="ARBA00023015"/>
    </source>
</evidence>
<dbReference type="GO" id="GO:0003700">
    <property type="term" value="F:DNA-binding transcription factor activity"/>
    <property type="evidence" value="ECO:0007669"/>
    <property type="project" value="TreeGrafter"/>
</dbReference>
<evidence type="ECO:0000256" key="2">
    <source>
        <dbReference type="ARBA" id="ARBA00023125"/>
    </source>
</evidence>
<keyword evidence="1" id="KW-0805">Transcription regulation</keyword>
<dbReference type="GO" id="GO:0000976">
    <property type="term" value="F:transcription cis-regulatory region binding"/>
    <property type="evidence" value="ECO:0007669"/>
    <property type="project" value="TreeGrafter"/>
</dbReference>
<dbReference type="InterPro" id="IPR009057">
    <property type="entry name" value="Homeodomain-like_sf"/>
</dbReference>
<sequence length="203" mass="22144">MSEPARPAQTRRPVRTNATRQKLFEASMLLIGERGPANVTVDEIAAAAGVSKGTVYYNFGSKSEMIAALLEHGVEMLESRLASASPAAKAVDDLQEMLGAMLDFFAEYPSFAQLLVSEMWRTPGEWHETLTLLRERLVSVIGAAVERVAQENQVDTQITPASVAGAILGATFVIGLDRLVFHPDRSREQALAVVMTVIRGYLR</sequence>